<dbReference type="InterPro" id="IPR020806">
    <property type="entry name" value="PKS_PP-bd"/>
</dbReference>
<dbReference type="InterPro" id="IPR006162">
    <property type="entry name" value="Ppantetheine_attach_site"/>
</dbReference>
<dbReference type="GO" id="GO:0044550">
    <property type="term" value="P:secondary metabolite biosynthetic process"/>
    <property type="evidence" value="ECO:0007669"/>
    <property type="project" value="TreeGrafter"/>
</dbReference>
<dbReference type="PANTHER" id="PTHR45527:SF1">
    <property type="entry name" value="FATTY ACID SYNTHASE"/>
    <property type="match status" value="1"/>
</dbReference>
<keyword evidence="3" id="KW-0596">Phosphopantetheine</keyword>
<dbReference type="GO" id="GO:0031177">
    <property type="term" value="F:phosphopantetheine binding"/>
    <property type="evidence" value="ECO:0007669"/>
    <property type="project" value="InterPro"/>
</dbReference>
<dbReference type="InterPro" id="IPR009081">
    <property type="entry name" value="PP-bd_ACP"/>
</dbReference>
<evidence type="ECO:0000256" key="5">
    <source>
        <dbReference type="SAM" id="MobiDB-lite"/>
    </source>
</evidence>
<dbReference type="GO" id="GO:0005737">
    <property type="term" value="C:cytoplasm"/>
    <property type="evidence" value="ECO:0007669"/>
    <property type="project" value="TreeGrafter"/>
</dbReference>
<evidence type="ECO:0000259" key="6">
    <source>
        <dbReference type="PROSITE" id="PS50075"/>
    </source>
</evidence>
<dbReference type="SMART" id="SM00823">
    <property type="entry name" value="PKS_PP"/>
    <property type="match status" value="1"/>
</dbReference>
<dbReference type="InterPro" id="IPR045851">
    <property type="entry name" value="AMP-bd_C_sf"/>
</dbReference>
<feature type="non-terminal residue" evidence="7">
    <location>
        <position position="1"/>
    </location>
</feature>
<dbReference type="SUPFAM" id="SSF56801">
    <property type="entry name" value="Acetyl-CoA synthetase-like"/>
    <property type="match status" value="1"/>
</dbReference>
<dbReference type="InterPro" id="IPR029058">
    <property type="entry name" value="AB_hydrolase_fold"/>
</dbReference>
<dbReference type="FunFam" id="1.10.1200.10:FF:000016">
    <property type="entry name" value="Non-ribosomal peptide synthase"/>
    <property type="match status" value="1"/>
</dbReference>
<dbReference type="PROSITE" id="PS50075">
    <property type="entry name" value="CARRIER"/>
    <property type="match status" value="1"/>
</dbReference>
<evidence type="ECO:0000256" key="1">
    <source>
        <dbReference type="ARBA" id="ARBA00001957"/>
    </source>
</evidence>
<dbReference type="GO" id="GO:0072330">
    <property type="term" value="P:monocarboxylic acid biosynthetic process"/>
    <property type="evidence" value="ECO:0007669"/>
    <property type="project" value="UniProtKB-ARBA"/>
</dbReference>
<feature type="domain" description="Carrier" evidence="6">
    <location>
        <begin position="141"/>
        <end position="216"/>
    </location>
</feature>
<accession>E3VWJ6</accession>
<name>E3VWJ6_STRAE</name>
<evidence type="ECO:0000313" key="7">
    <source>
        <dbReference type="EMBL" id="ADO85584.1"/>
    </source>
</evidence>
<dbReference type="SUPFAM" id="SSF47336">
    <property type="entry name" value="ACP-like"/>
    <property type="match status" value="1"/>
</dbReference>
<proteinExistence type="inferred from homology"/>
<dbReference type="InterPro" id="IPR036736">
    <property type="entry name" value="ACP-like_sf"/>
</dbReference>
<dbReference type="EMBL" id="HQ292065">
    <property type="protein sequence ID" value="ADO85584.1"/>
    <property type="molecule type" value="Genomic_DNA"/>
</dbReference>
<dbReference type="PANTHER" id="PTHR45527">
    <property type="entry name" value="NONRIBOSOMAL PEPTIDE SYNTHETASE"/>
    <property type="match status" value="1"/>
</dbReference>
<reference evidence="7" key="1">
    <citation type="journal article" date="2011" name="J. Am. Chem. Soc.">
        <title>Genome mining in streptomyces. Discovery of an unprecedented P450-catalyzed oxidative rearrangement that is the final step in the biosynthesis of pentalenolactone.</title>
        <authorList>
            <person name="Zhu D."/>
            <person name="Seo M.J."/>
            <person name="Ikeda H."/>
            <person name="Cane D.E."/>
        </authorList>
    </citation>
    <scope>NUCLEOTIDE SEQUENCE</scope>
    <source>
        <strain evidence="7">TU469</strain>
    </source>
</reference>
<dbReference type="Gene3D" id="3.40.50.1820">
    <property type="entry name" value="alpha/beta hydrolase"/>
    <property type="match status" value="1"/>
</dbReference>
<dbReference type="Pfam" id="PF00550">
    <property type="entry name" value="PP-binding"/>
    <property type="match status" value="1"/>
</dbReference>
<protein>
    <submittedName>
        <fullName evidence="7">Nonribosomal peptide synthetase</fullName>
    </submittedName>
</protein>
<evidence type="ECO:0000256" key="2">
    <source>
        <dbReference type="ARBA" id="ARBA00006432"/>
    </source>
</evidence>
<dbReference type="PROSITE" id="PS00012">
    <property type="entry name" value="PHOSPHOPANTETHEINE"/>
    <property type="match status" value="1"/>
</dbReference>
<feature type="region of interest" description="Disordered" evidence="5">
    <location>
        <begin position="213"/>
        <end position="256"/>
    </location>
</feature>
<dbReference type="GO" id="GO:0043041">
    <property type="term" value="P:amino acid activation for nonribosomal peptide biosynthetic process"/>
    <property type="evidence" value="ECO:0007669"/>
    <property type="project" value="TreeGrafter"/>
</dbReference>
<sequence length="256" mass="27291">VPADRDVDPVALLAVAHAAGYEAAAGPSGTRLDELTVALRAQSAEPGSAVPLSRLLSGGYTRAEPAAAAPAPDPAFGAWARSMPALLRGYLRDRLPLHAVPATVEPVTAWPLRTDGHLDVTAFPPPYETSEVRTKGREAVKNLTTTQQRVLKIWADVLGVDNPGIHDDFFALGGHSLMGAAVIDRLRNEFELDLPLGQLFQTPTVAEVSAYIDEQAQAPEPEETPAIRPRDRSAFRRKRPSGSGRTPTTGEGAARD</sequence>
<evidence type="ECO:0000256" key="3">
    <source>
        <dbReference type="ARBA" id="ARBA00022450"/>
    </source>
</evidence>
<comment type="similarity">
    <text evidence="2">Belongs to the ATP-dependent AMP-binding enzyme family.</text>
</comment>
<keyword evidence="4" id="KW-0597">Phosphoprotein</keyword>
<comment type="cofactor">
    <cofactor evidence="1">
        <name>pantetheine 4'-phosphate</name>
        <dbReference type="ChEBI" id="CHEBI:47942"/>
    </cofactor>
</comment>
<evidence type="ECO:0000256" key="4">
    <source>
        <dbReference type="ARBA" id="ARBA00022553"/>
    </source>
</evidence>
<dbReference type="Gene3D" id="3.30.300.30">
    <property type="match status" value="1"/>
</dbReference>
<dbReference type="AlphaFoldDB" id="E3VWJ6"/>
<organism evidence="7">
    <name type="scientific">Streptomyces arenae</name>
    <dbReference type="NCBI Taxonomy" id="29301"/>
    <lineage>
        <taxon>Bacteria</taxon>
        <taxon>Bacillati</taxon>
        <taxon>Actinomycetota</taxon>
        <taxon>Actinomycetes</taxon>
        <taxon>Kitasatosporales</taxon>
        <taxon>Streptomycetaceae</taxon>
        <taxon>Streptomyces</taxon>
    </lineage>
</organism>
<dbReference type="GO" id="GO:0017000">
    <property type="term" value="P:antibiotic biosynthetic process"/>
    <property type="evidence" value="ECO:0007669"/>
    <property type="project" value="UniProtKB-ARBA"/>
</dbReference>